<dbReference type="Pfam" id="PF06980">
    <property type="entry name" value="DUF1302"/>
    <property type="match status" value="1"/>
</dbReference>
<reference evidence="2" key="1">
    <citation type="submission" date="2016-10" db="EMBL/GenBank/DDBJ databases">
        <authorList>
            <person name="Varghese N."/>
            <person name="Submissions S."/>
        </authorList>
    </citation>
    <scope>NUCLEOTIDE SEQUENCE [LARGE SCALE GENOMIC DNA]</scope>
    <source>
        <strain evidence="2">DSM 17834</strain>
    </source>
</reference>
<keyword evidence="2" id="KW-1185">Reference proteome</keyword>
<sequence>MRGNLEYSNVFMGVALPSSLVFSHDVKGYGPTFTEGNKAVSVGLDASYKNTYSAGISYTDFFGGDFNTASDRDFLFVNFGVNF</sequence>
<protein>
    <recommendedName>
        <fullName evidence="3">DUF1302 domain-containing protein</fullName>
    </recommendedName>
</protein>
<proteinExistence type="predicted"/>
<name>A0A1I5WQM9_9PSED</name>
<dbReference type="EMBL" id="FOWX01000042">
    <property type="protein sequence ID" value="SFQ21887.1"/>
    <property type="molecule type" value="Genomic_DNA"/>
</dbReference>
<dbReference type="STRING" id="289003.SAMN05216190_14226"/>
<dbReference type="InterPro" id="IPR010727">
    <property type="entry name" value="DUF1302"/>
</dbReference>
<evidence type="ECO:0000313" key="2">
    <source>
        <dbReference type="Proteomes" id="UP000198784"/>
    </source>
</evidence>
<dbReference type="Proteomes" id="UP000198784">
    <property type="component" value="Unassembled WGS sequence"/>
</dbReference>
<dbReference type="AlphaFoldDB" id="A0A1I5WQM9"/>
<evidence type="ECO:0008006" key="3">
    <source>
        <dbReference type="Google" id="ProtNLM"/>
    </source>
</evidence>
<organism evidence="1 2">
    <name type="scientific">Pseudomonas borbori</name>
    <dbReference type="NCBI Taxonomy" id="289003"/>
    <lineage>
        <taxon>Bacteria</taxon>
        <taxon>Pseudomonadati</taxon>
        <taxon>Pseudomonadota</taxon>
        <taxon>Gammaproteobacteria</taxon>
        <taxon>Pseudomonadales</taxon>
        <taxon>Pseudomonadaceae</taxon>
        <taxon>Pseudomonas</taxon>
    </lineage>
</organism>
<evidence type="ECO:0000313" key="1">
    <source>
        <dbReference type="EMBL" id="SFQ21887.1"/>
    </source>
</evidence>
<accession>A0A1I5WQM9</accession>
<gene>
    <name evidence="1" type="ORF">SAMN05216190_14226</name>
</gene>